<dbReference type="EMBL" id="JAYRBN010000115">
    <property type="protein sequence ID" value="KAL2723076.1"/>
    <property type="molecule type" value="Genomic_DNA"/>
</dbReference>
<gene>
    <name evidence="2" type="ORF">V1477_019667</name>
</gene>
<protein>
    <submittedName>
        <fullName evidence="2">Uncharacterized protein</fullName>
    </submittedName>
</protein>
<accession>A0ABD2AR48</accession>
<evidence type="ECO:0000313" key="3">
    <source>
        <dbReference type="Proteomes" id="UP001607303"/>
    </source>
</evidence>
<evidence type="ECO:0000256" key="1">
    <source>
        <dbReference type="SAM" id="Phobius"/>
    </source>
</evidence>
<dbReference type="AlphaFoldDB" id="A0ABD2AR48"/>
<feature type="transmembrane region" description="Helical" evidence="1">
    <location>
        <begin position="39"/>
        <end position="59"/>
    </location>
</feature>
<name>A0ABD2AR48_VESMC</name>
<organism evidence="2 3">
    <name type="scientific">Vespula maculifrons</name>
    <name type="common">Eastern yellow jacket</name>
    <name type="synonym">Wasp</name>
    <dbReference type="NCBI Taxonomy" id="7453"/>
    <lineage>
        <taxon>Eukaryota</taxon>
        <taxon>Metazoa</taxon>
        <taxon>Ecdysozoa</taxon>
        <taxon>Arthropoda</taxon>
        <taxon>Hexapoda</taxon>
        <taxon>Insecta</taxon>
        <taxon>Pterygota</taxon>
        <taxon>Neoptera</taxon>
        <taxon>Endopterygota</taxon>
        <taxon>Hymenoptera</taxon>
        <taxon>Apocrita</taxon>
        <taxon>Aculeata</taxon>
        <taxon>Vespoidea</taxon>
        <taxon>Vespidae</taxon>
        <taxon>Vespinae</taxon>
        <taxon>Vespula</taxon>
    </lineage>
</organism>
<reference evidence="2 3" key="1">
    <citation type="journal article" date="2024" name="Ann. Entomol. Soc. Am.">
        <title>Genomic analyses of the southern and eastern yellowjacket wasps (Hymenoptera: Vespidae) reveal evolutionary signatures of social life.</title>
        <authorList>
            <person name="Catto M.A."/>
            <person name="Caine P.B."/>
            <person name="Orr S.E."/>
            <person name="Hunt B.G."/>
            <person name="Goodisman M.A.D."/>
        </authorList>
    </citation>
    <scope>NUCLEOTIDE SEQUENCE [LARGE SCALE GENOMIC DNA]</scope>
    <source>
        <strain evidence="2">232</strain>
        <tissue evidence="2">Head and thorax</tissue>
    </source>
</reference>
<keyword evidence="1" id="KW-1133">Transmembrane helix</keyword>
<dbReference type="Proteomes" id="UP001607303">
    <property type="component" value="Unassembled WGS sequence"/>
</dbReference>
<evidence type="ECO:0000313" key="2">
    <source>
        <dbReference type="EMBL" id="KAL2723076.1"/>
    </source>
</evidence>
<keyword evidence="3" id="KW-1185">Reference proteome</keyword>
<sequence length="69" mass="7799">MPLSTLNMRNILNGVVKVGMWMKMRQEGIDYKAESSSRALPLVGPSLPNIVVVIHYIVVIRSNRQTRYG</sequence>
<keyword evidence="1" id="KW-0472">Membrane</keyword>
<keyword evidence="1" id="KW-0812">Transmembrane</keyword>
<proteinExistence type="predicted"/>
<comment type="caution">
    <text evidence="2">The sequence shown here is derived from an EMBL/GenBank/DDBJ whole genome shotgun (WGS) entry which is preliminary data.</text>
</comment>